<sequence length="263" mass="29237">MFGFKSKGWGFLALNFVRGINIIVLATIAVSSAVLMVVSKMPDGYTFFSDISLAFLITVCFFLGLSELGIWGAFFERNWPAFGPGRGLTWLGFSMIMMGSHTLGKLSDSRNSKENMGVIFWNLCMAAGILALIFGFVNVFMSWFFGKRLGRNVRVFRQNGATEPEEGWPQSDVYSSHSSGSVRKEKSRRTTLFGFGKKKPEISAPIAHHDMEKGMPLESRGSPIAPEIQRPPTLQHPAMRRGSMSHYSVASEITRFGGNDNHF</sequence>
<feature type="transmembrane region" description="Helical" evidence="2">
    <location>
        <begin position="20"/>
        <end position="39"/>
    </location>
</feature>
<feature type="transmembrane region" description="Helical" evidence="2">
    <location>
        <begin position="118"/>
        <end position="145"/>
    </location>
</feature>
<dbReference type="Proteomes" id="UP000829685">
    <property type="component" value="Unassembled WGS sequence"/>
</dbReference>
<feature type="transmembrane region" description="Helical" evidence="2">
    <location>
        <begin position="87"/>
        <end position="106"/>
    </location>
</feature>
<organism evidence="4 5">
    <name type="scientific">Neoarthrinium moseri</name>
    <dbReference type="NCBI Taxonomy" id="1658444"/>
    <lineage>
        <taxon>Eukaryota</taxon>
        <taxon>Fungi</taxon>
        <taxon>Dikarya</taxon>
        <taxon>Ascomycota</taxon>
        <taxon>Pezizomycotina</taxon>
        <taxon>Sordariomycetes</taxon>
        <taxon>Xylariomycetidae</taxon>
        <taxon>Amphisphaeriales</taxon>
        <taxon>Apiosporaceae</taxon>
        <taxon>Neoarthrinium</taxon>
    </lineage>
</organism>
<keyword evidence="2" id="KW-0812">Transmembrane</keyword>
<protein>
    <recommendedName>
        <fullName evidence="3">DUF7598 domain-containing protein</fullName>
    </recommendedName>
</protein>
<evidence type="ECO:0000256" key="1">
    <source>
        <dbReference type="SAM" id="MobiDB-lite"/>
    </source>
</evidence>
<accession>A0A9P9WPC5</accession>
<feature type="compositionally biased region" description="Low complexity" evidence="1">
    <location>
        <begin position="171"/>
        <end position="181"/>
    </location>
</feature>
<dbReference type="EMBL" id="JAFIMR010000010">
    <property type="protein sequence ID" value="KAI1873426.1"/>
    <property type="molecule type" value="Genomic_DNA"/>
</dbReference>
<feature type="domain" description="DUF7598" evidence="3">
    <location>
        <begin position="10"/>
        <end position="143"/>
    </location>
</feature>
<keyword evidence="2" id="KW-1133">Transmembrane helix</keyword>
<dbReference type="Pfam" id="PF24535">
    <property type="entry name" value="DUF7598"/>
    <property type="match status" value="1"/>
</dbReference>
<proteinExistence type="predicted"/>
<evidence type="ECO:0000313" key="4">
    <source>
        <dbReference type="EMBL" id="KAI1873426.1"/>
    </source>
</evidence>
<evidence type="ECO:0000313" key="5">
    <source>
        <dbReference type="Proteomes" id="UP000829685"/>
    </source>
</evidence>
<feature type="transmembrane region" description="Helical" evidence="2">
    <location>
        <begin position="51"/>
        <end position="75"/>
    </location>
</feature>
<evidence type="ECO:0000259" key="3">
    <source>
        <dbReference type="Pfam" id="PF24535"/>
    </source>
</evidence>
<dbReference type="OrthoDB" id="5327148at2759"/>
<name>A0A9P9WPC5_9PEZI</name>
<keyword evidence="2" id="KW-0472">Membrane</keyword>
<reference evidence="4" key="1">
    <citation type="submission" date="2021-03" db="EMBL/GenBank/DDBJ databases">
        <title>Revisited historic fungal species revealed as producer of novel bioactive compounds through whole genome sequencing and comparative genomics.</title>
        <authorList>
            <person name="Vignolle G.A."/>
            <person name="Hochenegger N."/>
            <person name="Mach R.L."/>
            <person name="Mach-Aigner A.R."/>
            <person name="Javad Rahimi M."/>
            <person name="Salim K.A."/>
            <person name="Chan C.M."/>
            <person name="Lim L.B.L."/>
            <person name="Cai F."/>
            <person name="Druzhinina I.S."/>
            <person name="U'Ren J.M."/>
            <person name="Derntl C."/>
        </authorList>
    </citation>
    <scope>NUCLEOTIDE SEQUENCE</scope>
    <source>
        <strain evidence="4">TUCIM 5799</strain>
    </source>
</reference>
<dbReference type="InterPro" id="IPR056019">
    <property type="entry name" value="DUF7598"/>
</dbReference>
<comment type="caution">
    <text evidence="4">The sequence shown here is derived from an EMBL/GenBank/DDBJ whole genome shotgun (WGS) entry which is preliminary data.</text>
</comment>
<feature type="region of interest" description="Disordered" evidence="1">
    <location>
        <begin position="162"/>
        <end position="181"/>
    </location>
</feature>
<evidence type="ECO:0000256" key="2">
    <source>
        <dbReference type="SAM" id="Phobius"/>
    </source>
</evidence>
<gene>
    <name evidence="4" type="ORF">JX265_005048</name>
</gene>
<keyword evidence="5" id="KW-1185">Reference proteome</keyword>
<dbReference type="AlphaFoldDB" id="A0A9P9WPC5"/>